<feature type="transmembrane region" description="Helical" evidence="1">
    <location>
        <begin position="103"/>
        <end position="125"/>
    </location>
</feature>
<feature type="transmembrane region" description="Helical" evidence="1">
    <location>
        <begin position="72"/>
        <end position="91"/>
    </location>
</feature>
<keyword evidence="1" id="KW-1133">Transmembrane helix</keyword>
<dbReference type="EMBL" id="PDOC01000038">
    <property type="protein sequence ID" value="PIL42084.1"/>
    <property type="molecule type" value="Genomic_DNA"/>
</dbReference>
<dbReference type="AlphaFoldDB" id="A0A2G8T7V1"/>
<name>A0A2G8T7V1_9BURK</name>
<dbReference type="OrthoDB" id="7059190at2"/>
<proteinExistence type="predicted"/>
<sequence>MAQISGDHIAYRWFRSNWFYPLAIAVVLGDVTALHFQDWSQPRLLEGALLFDFAVVVPLLYLWCYRARGAAVLLRMVGLASLGIWATSHLIPAEHQHILGSVGWLRTMAITVLAVIEIKILFSFYKAIFASDKTPEEIAGKLSQDIKLPPWVTRLVAIEARLLRRLSDFARGLFRRR</sequence>
<feature type="transmembrane region" description="Helical" evidence="1">
    <location>
        <begin position="18"/>
        <end position="36"/>
    </location>
</feature>
<accession>A0A2G8T7V1</accession>
<dbReference type="RefSeq" id="WP_099793779.1">
    <property type="nucleotide sequence ID" value="NZ_JBHLYV010000016.1"/>
</dbReference>
<evidence type="ECO:0000256" key="1">
    <source>
        <dbReference type="SAM" id="Phobius"/>
    </source>
</evidence>
<feature type="transmembrane region" description="Helical" evidence="1">
    <location>
        <begin position="48"/>
        <end position="65"/>
    </location>
</feature>
<keyword evidence="1" id="KW-0472">Membrane</keyword>
<gene>
    <name evidence="2" type="ORF">CR105_26215</name>
</gene>
<reference evidence="2 3" key="1">
    <citation type="submission" date="2017-10" db="EMBL/GenBank/DDBJ databases">
        <title>Massilia psychrophilum sp. nov., a novel purple-pigmented bacterium isolated from Tianshan glacier, Xinjiang Municipality, China.</title>
        <authorList>
            <person name="Wang H."/>
        </authorList>
    </citation>
    <scope>NUCLEOTIDE SEQUENCE [LARGE SCALE GENOMIC DNA]</scope>
    <source>
        <strain evidence="2 3">JCM 30074</strain>
    </source>
</reference>
<evidence type="ECO:0000313" key="3">
    <source>
        <dbReference type="Proteomes" id="UP000230390"/>
    </source>
</evidence>
<comment type="caution">
    <text evidence="2">The sequence shown here is derived from an EMBL/GenBank/DDBJ whole genome shotgun (WGS) entry which is preliminary data.</text>
</comment>
<evidence type="ECO:0000313" key="2">
    <source>
        <dbReference type="EMBL" id="PIL42084.1"/>
    </source>
</evidence>
<organism evidence="2 3">
    <name type="scientific">Massilia eurypsychrophila</name>
    <dbReference type="NCBI Taxonomy" id="1485217"/>
    <lineage>
        <taxon>Bacteria</taxon>
        <taxon>Pseudomonadati</taxon>
        <taxon>Pseudomonadota</taxon>
        <taxon>Betaproteobacteria</taxon>
        <taxon>Burkholderiales</taxon>
        <taxon>Oxalobacteraceae</taxon>
        <taxon>Telluria group</taxon>
        <taxon>Massilia</taxon>
    </lineage>
</organism>
<protein>
    <submittedName>
        <fullName evidence="2">Uncharacterized protein</fullName>
    </submittedName>
</protein>
<keyword evidence="3" id="KW-1185">Reference proteome</keyword>
<keyword evidence="1" id="KW-0812">Transmembrane</keyword>
<dbReference type="Proteomes" id="UP000230390">
    <property type="component" value="Unassembled WGS sequence"/>
</dbReference>